<reference evidence="7" key="1">
    <citation type="submission" date="2023-07" db="EMBL/GenBank/DDBJ databases">
        <title>Chromosome-level Genome Assembly of Striped Snakehead (Channa striata).</title>
        <authorList>
            <person name="Liu H."/>
        </authorList>
    </citation>
    <scope>NUCLEOTIDE SEQUENCE</scope>
    <source>
        <strain evidence="7">Gz</strain>
        <tissue evidence="7">Muscle</tissue>
    </source>
</reference>
<evidence type="ECO:0000259" key="6">
    <source>
        <dbReference type="Pfam" id="PF07686"/>
    </source>
</evidence>
<dbReference type="GO" id="GO:0009986">
    <property type="term" value="C:cell surface"/>
    <property type="evidence" value="ECO:0007669"/>
    <property type="project" value="TreeGrafter"/>
</dbReference>
<comment type="caution">
    <text evidence="7">The sequence shown here is derived from an EMBL/GenBank/DDBJ whole genome shotgun (WGS) entry which is preliminary data.</text>
</comment>
<evidence type="ECO:0000256" key="4">
    <source>
        <dbReference type="SAM" id="MobiDB-lite"/>
    </source>
</evidence>
<evidence type="ECO:0000256" key="1">
    <source>
        <dbReference type="ARBA" id="ARBA00022729"/>
    </source>
</evidence>
<dbReference type="GO" id="GO:0038023">
    <property type="term" value="F:signaling receptor activity"/>
    <property type="evidence" value="ECO:0007669"/>
    <property type="project" value="TreeGrafter"/>
</dbReference>
<accession>A0AA88N7J9</accession>
<organism evidence="7 8">
    <name type="scientific">Channa striata</name>
    <name type="common">Snakehead murrel</name>
    <name type="synonym">Ophicephalus striatus</name>
    <dbReference type="NCBI Taxonomy" id="64152"/>
    <lineage>
        <taxon>Eukaryota</taxon>
        <taxon>Metazoa</taxon>
        <taxon>Chordata</taxon>
        <taxon>Craniata</taxon>
        <taxon>Vertebrata</taxon>
        <taxon>Euteleostomi</taxon>
        <taxon>Actinopterygii</taxon>
        <taxon>Neopterygii</taxon>
        <taxon>Teleostei</taxon>
        <taxon>Neoteleostei</taxon>
        <taxon>Acanthomorphata</taxon>
        <taxon>Anabantaria</taxon>
        <taxon>Anabantiformes</taxon>
        <taxon>Channoidei</taxon>
        <taxon>Channidae</taxon>
        <taxon>Channa</taxon>
    </lineage>
</organism>
<gene>
    <name evidence="7" type="ORF">Q5P01_007110</name>
</gene>
<dbReference type="AlphaFoldDB" id="A0AA88N7J9"/>
<dbReference type="Pfam" id="PF07686">
    <property type="entry name" value="V-set"/>
    <property type="match status" value="1"/>
</dbReference>
<keyword evidence="5" id="KW-0472">Membrane</keyword>
<dbReference type="Gene3D" id="2.60.40.10">
    <property type="entry name" value="Immunoglobulins"/>
    <property type="match status" value="2"/>
</dbReference>
<evidence type="ECO:0000256" key="3">
    <source>
        <dbReference type="ARBA" id="ARBA00023319"/>
    </source>
</evidence>
<protein>
    <recommendedName>
        <fullName evidence="6">Immunoglobulin V-set domain-containing protein</fullName>
    </recommendedName>
</protein>
<evidence type="ECO:0000313" key="7">
    <source>
        <dbReference type="EMBL" id="KAK2850834.1"/>
    </source>
</evidence>
<dbReference type="PANTHER" id="PTHR16423:SF10">
    <property type="entry name" value="CRKD-BINDING PROTEIN-RELATED"/>
    <property type="match status" value="1"/>
</dbReference>
<name>A0AA88N7J9_CHASR</name>
<dbReference type="InterPro" id="IPR052314">
    <property type="entry name" value="Immune_rcpt_domain"/>
</dbReference>
<evidence type="ECO:0000256" key="5">
    <source>
        <dbReference type="SAM" id="Phobius"/>
    </source>
</evidence>
<dbReference type="EMBL" id="JAUPFM010000005">
    <property type="protein sequence ID" value="KAK2850834.1"/>
    <property type="molecule type" value="Genomic_DNA"/>
</dbReference>
<dbReference type="InterPro" id="IPR036179">
    <property type="entry name" value="Ig-like_dom_sf"/>
</dbReference>
<feature type="transmembrane region" description="Helical" evidence="5">
    <location>
        <begin position="320"/>
        <end position="342"/>
    </location>
</feature>
<evidence type="ECO:0000256" key="2">
    <source>
        <dbReference type="ARBA" id="ARBA00023157"/>
    </source>
</evidence>
<keyword evidence="1" id="KW-0732">Signal</keyword>
<dbReference type="InterPro" id="IPR013106">
    <property type="entry name" value="Ig_V-set"/>
</dbReference>
<sequence>MDVRIDSNSAAGEIRGLMTPEKLIETTGVTARRDRYTIVSSRRGDVSVTITKLRRSDSGRYHCGLGHSLLTSEVIVVDAPTPPATTASLGLSSGSSTALPETTRCTDAVTLKLYVAVSLVIVTVLLSVAVLIVCRKRLCKLKCEGTADGHRHTGLETRGSSRDTNMESTADENHRPISKHEDSTYMKLLDRNAGFVRTNIEKESSRYPCNYDVNRSKFFLCRDDCKKEEDVLIETDQKKAQSGRYGIEYVDGSIFGLYATITQVKTSDTGRYKCGYGRASSPDSSRTFSVFVTEAPVTLKPTKTLRPSSLSLVSSQYTSMSYVAVSLVIVTVLLSVAVLIVCRKRLCKPKCLETRGSSRDTNMESPVYENFRPIWKHEDSTYMSLHPASRDLDQTYTTLTHTQHK</sequence>
<keyword evidence="2" id="KW-1015">Disulfide bond</keyword>
<dbReference type="InterPro" id="IPR013783">
    <property type="entry name" value="Ig-like_fold"/>
</dbReference>
<keyword evidence="5" id="KW-0812">Transmembrane</keyword>
<keyword evidence="8" id="KW-1185">Reference proteome</keyword>
<dbReference type="SUPFAM" id="SSF48726">
    <property type="entry name" value="Immunoglobulin"/>
    <property type="match status" value="1"/>
</dbReference>
<feature type="transmembrane region" description="Helical" evidence="5">
    <location>
        <begin position="113"/>
        <end position="133"/>
    </location>
</feature>
<feature type="region of interest" description="Disordered" evidence="4">
    <location>
        <begin position="150"/>
        <end position="177"/>
    </location>
</feature>
<keyword evidence="5" id="KW-1133">Transmembrane helix</keyword>
<evidence type="ECO:0000313" key="8">
    <source>
        <dbReference type="Proteomes" id="UP001187415"/>
    </source>
</evidence>
<keyword evidence="3" id="KW-0393">Immunoglobulin domain</keyword>
<dbReference type="PANTHER" id="PTHR16423">
    <property type="entry name" value="TREM-LIKE TRANSCRIPT PROTEIN"/>
    <property type="match status" value="1"/>
</dbReference>
<proteinExistence type="predicted"/>
<feature type="domain" description="Immunoglobulin V-set" evidence="6">
    <location>
        <begin position="28"/>
        <end position="65"/>
    </location>
</feature>
<dbReference type="Proteomes" id="UP001187415">
    <property type="component" value="Unassembled WGS sequence"/>
</dbReference>